<reference evidence="5" key="1">
    <citation type="submission" date="2021-10" db="EMBL/GenBank/DDBJ databases">
        <authorList>
            <person name="Dean J.D."/>
            <person name="Kim M.K."/>
            <person name="Newey C.N."/>
            <person name="Stoker T.S."/>
            <person name="Thompson D.W."/>
            <person name="Grose J.H."/>
        </authorList>
    </citation>
    <scope>NUCLEOTIDE SEQUENCE</scope>
    <source>
        <strain evidence="5">BT178</strain>
    </source>
</reference>
<sequence length="493" mass="54228">MLLSRCLLIRVLVLLAWFWTSAPAVAQNSYLTTIPDPKTLGQSYVSDPDHLLQPATVQDLNAVLRPLDQAGRAHIDVVLTRSIGQEVPKTAATALFNRWKIGDKEKNNGLLLLLVEDQHRVEFETGYGLEADLPDVICFRIQQRYMVPELRQGRYDAAIRQGVAALIRQLSTGHFELPADSAAALAETPAMALAEEGDFAVESTDPKAWSDSEAFGVIAAVLFLVVLVLVLWFRTGTAKAYHTVLFGGLLLILGVLAATVYFDLPVSPRLLMALSYGWPLLYLHGYLLLINQLLGTRYAGQSRHARYTFLNTAHHGLGFLRFLFPLGLAFYWPWHQRRMAALREAAYACPACTQPMHRLDETQDDAALQPGQFAEEQVESVDYDVWHCAACQHRFTLEYANLGTDVEACEQCHHRTAQPQPDEEMEAATTSHGGWGWHVWYCAFCLHTKKEKYTTARLSSSSGSSSSGSSSSSSGFSSSSGGSSGGGGAGSSW</sequence>
<evidence type="ECO:0000259" key="4">
    <source>
        <dbReference type="Pfam" id="PF04536"/>
    </source>
</evidence>
<feature type="signal peptide" evidence="3">
    <location>
        <begin position="1"/>
        <end position="26"/>
    </location>
</feature>
<feature type="region of interest" description="Disordered" evidence="1">
    <location>
        <begin position="456"/>
        <end position="493"/>
    </location>
</feature>
<dbReference type="PANTHER" id="PTHR30373:SF2">
    <property type="entry name" value="UPF0603 PROTEIN YGCG"/>
    <property type="match status" value="1"/>
</dbReference>
<dbReference type="InterPro" id="IPR007621">
    <property type="entry name" value="TPM_dom"/>
</dbReference>
<comment type="caution">
    <text evidence="5">The sequence shown here is derived from an EMBL/GenBank/DDBJ whole genome shotgun (WGS) entry which is preliminary data.</text>
</comment>
<keyword evidence="3" id="KW-0732">Signal</keyword>
<dbReference type="EMBL" id="JAJADR010000001">
    <property type="protein sequence ID" value="MCB2406731.1"/>
    <property type="molecule type" value="Genomic_DNA"/>
</dbReference>
<dbReference type="Gene3D" id="3.10.310.50">
    <property type="match status" value="1"/>
</dbReference>
<gene>
    <name evidence="5" type="ORF">LGH74_01960</name>
</gene>
<organism evidence="5 6">
    <name type="scientific">Hymenobacter lucidus</name>
    <dbReference type="NCBI Taxonomy" id="2880930"/>
    <lineage>
        <taxon>Bacteria</taxon>
        <taxon>Pseudomonadati</taxon>
        <taxon>Bacteroidota</taxon>
        <taxon>Cytophagia</taxon>
        <taxon>Cytophagales</taxon>
        <taxon>Hymenobacteraceae</taxon>
        <taxon>Hymenobacter</taxon>
    </lineage>
</organism>
<evidence type="ECO:0000256" key="2">
    <source>
        <dbReference type="SAM" id="Phobius"/>
    </source>
</evidence>
<feature type="transmembrane region" description="Helical" evidence="2">
    <location>
        <begin position="315"/>
        <end position="334"/>
    </location>
</feature>
<feature type="compositionally biased region" description="Low complexity" evidence="1">
    <location>
        <begin position="459"/>
        <end position="481"/>
    </location>
</feature>
<keyword evidence="2" id="KW-0812">Transmembrane</keyword>
<feature type="domain" description="TPM" evidence="4">
    <location>
        <begin position="45"/>
        <end position="168"/>
    </location>
</feature>
<feature type="chain" id="PRO_5047409648" evidence="3">
    <location>
        <begin position="27"/>
        <end position="493"/>
    </location>
</feature>
<evidence type="ECO:0000256" key="1">
    <source>
        <dbReference type="SAM" id="MobiDB-lite"/>
    </source>
</evidence>
<feature type="transmembrane region" description="Helical" evidence="2">
    <location>
        <begin position="274"/>
        <end position="294"/>
    </location>
</feature>
<dbReference type="Proteomes" id="UP001165296">
    <property type="component" value="Unassembled WGS sequence"/>
</dbReference>
<keyword evidence="6" id="KW-1185">Reference proteome</keyword>
<dbReference type="PANTHER" id="PTHR30373">
    <property type="entry name" value="UPF0603 PROTEIN YGCG"/>
    <property type="match status" value="1"/>
</dbReference>
<feature type="transmembrane region" description="Helical" evidence="2">
    <location>
        <begin position="240"/>
        <end position="262"/>
    </location>
</feature>
<accession>A0ABS8APR3</accession>
<name>A0ABS8APR3_9BACT</name>
<evidence type="ECO:0000256" key="3">
    <source>
        <dbReference type="SAM" id="SignalP"/>
    </source>
</evidence>
<feature type="transmembrane region" description="Helical" evidence="2">
    <location>
        <begin position="214"/>
        <end position="233"/>
    </location>
</feature>
<evidence type="ECO:0000313" key="5">
    <source>
        <dbReference type="EMBL" id="MCB2406731.1"/>
    </source>
</evidence>
<dbReference type="RefSeq" id="WP_226171099.1">
    <property type="nucleotide sequence ID" value="NZ_JAJADR010000001.1"/>
</dbReference>
<keyword evidence="2" id="KW-1133">Transmembrane helix</keyword>
<feature type="compositionally biased region" description="Gly residues" evidence="1">
    <location>
        <begin position="482"/>
        <end position="493"/>
    </location>
</feature>
<evidence type="ECO:0000313" key="6">
    <source>
        <dbReference type="Proteomes" id="UP001165296"/>
    </source>
</evidence>
<protein>
    <submittedName>
        <fullName evidence="5">TPM domain-containing protein</fullName>
    </submittedName>
</protein>
<dbReference type="Pfam" id="PF04536">
    <property type="entry name" value="TPM_phosphatase"/>
    <property type="match status" value="1"/>
</dbReference>
<keyword evidence="2" id="KW-0472">Membrane</keyword>
<proteinExistence type="predicted"/>